<keyword evidence="1" id="KW-0254">Endocytosis</keyword>
<protein>
    <recommendedName>
        <fullName evidence="7">Dynamin GTPase</fullName>
    </recommendedName>
</protein>
<reference evidence="5 6" key="1">
    <citation type="journal article" date="2022" name="Gigascience">
        <title>A chromosome-level genome assembly and annotation of the desert horned lizard, Phrynosoma platyrhinos, provides insight into chromosomal rearrangements among reptiles.</title>
        <authorList>
            <person name="Koochekian N."/>
            <person name="Ascanio A."/>
            <person name="Farleigh K."/>
            <person name="Card D.C."/>
            <person name="Schield D.R."/>
            <person name="Castoe T.A."/>
            <person name="Jezkova T."/>
        </authorList>
    </citation>
    <scope>NUCLEOTIDE SEQUENCE [LARGE SCALE GENOMIC DNA]</scope>
    <source>
        <strain evidence="5">NK-2021</strain>
    </source>
</reference>
<dbReference type="CDD" id="cd22541">
    <property type="entry name" value="SP5_N"/>
    <property type="match status" value="1"/>
</dbReference>
<dbReference type="InterPro" id="IPR011993">
    <property type="entry name" value="PH-like_dom_sf"/>
</dbReference>
<feature type="compositionally biased region" description="Pro residues" evidence="2">
    <location>
        <begin position="596"/>
        <end position="618"/>
    </location>
</feature>
<dbReference type="InterPro" id="IPR001849">
    <property type="entry name" value="PH_domain"/>
</dbReference>
<gene>
    <name evidence="5" type="ORF">JD844_010024</name>
</gene>
<dbReference type="PROSITE" id="PS51388">
    <property type="entry name" value="GED"/>
    <property type="match status" value="1"/>
</dbReference>
<feature type="compositionally biased region" description="Pro residues" evidence="2">
    <location>
        <begin position="537"/>
        <end position="550"/>
    </location>
</feature>
<dbReference type="PROSITE" id="PS50003">
    <property type="entry name" value="PH_DOMAIN"/>
    <property type="match status" value="1"/>
</dbReference>
<dbReference type="SUPFAM" id="SSF50729">
    <property type="entry name" value="PH domain-like"/>
    <property type="match status" value="1"/>
</dbReference>
<dbReference type="PANTHER" id="PTHR11566:SF23">
    <property type="entry name" value="DYNAMIN-2"/>
    <property type="match status" value="1"/>
</dbReference>
<feature type="domain" description="GED" evidence="4">
    <location>
        <begin position="398"/>
        <end position="512"/>
    </location>
</feature>
<comment type="caution">
    <text evidence="5">The sequence shown here is derived from an EMBL/GenBank/DDBJ whole genome shotgun (WGS) entry which is preliminary data.</text>
</comment>
<evidence type="ECO:0000256" key="1">
    <source>
        <dbReference type="ARBA" id="ARBA00022583"/>
    </source>
</evidence>
<dbReference type="SMART" id="SM00233">
    <property type="entry name" value="PH"/>
    <property type="match status" value="1"/>
</dbReference>
<dbReference type="InterPro" id="IPR022812">
    <property type="entry name" value="Dynamin"/>
</dbReference>
<dbReference type="PANTHER" id="PTHR11566">
    <property type="entry name" value="DYNAMIN"/>
    <property type="match status" value="1"/>
</dbReference>
<evidence type="ECO:0000256" key="2">
    <source>
        <dbReference type="SAM" id="MobiDB-lite"/>
    </source>
</evidence>
<dbReference type="Pfam" id="PF00169">
    <property type="entry name" value="PH"/>
    <property type="match status" value="1"/>
</dbReference>
<evidence type="ECO:0000313" key="6">
    <source>
        <dbReference type="Proteomes" id="UP000826234"/>
    </source>
</evidence>
<name>A0ABQ7TGP2_PHRPL</name>
<evidence type="ECO:0000259" key="4">
    <source>
        <dbReference type="PROSITE" id="PS51388"/>
    </source>
</evidence>
<dbReference type="SMART" id="SM00302">
    <property type="entry name" value="GED"/>
    <property type="match status" value="1"/>
</dbReference>
<dbReference type="Proteomes" id="UP000826234">
    <property type="component" value="Unassembled WGS sequence"/>
</dbReference>
<organism evidence="5 6">
    <name type="scientific">Phrynosoma platyrhinos</name>
    <name type="common">Desert horned lizard</name>
    <dbReference type="NCBI Taxonomy" id="52577"/>
    <lineage>
        <taxon>Eukaryota</taxon>
        <taxon>Metazoa</taxon>
        <taxon>Chordata</taxon>
        <taxon>Craniata</taxon>
        <taxon>Vertebrata</taxon>
        <taxon>Euteleostomi</taxon>
        <taxon>Lepidosauria</taxon>
        <taxon>Squamata</taxon>
        <taxon>Bifurcata</taxon>
        <taxon>Unidentata</taxon>
        <taxon>Episquamata</taxon>
        <taxon>Toxicofera</taxon>
        <taxon>Iguania</taxon>
        <taxon>Phrynosomatidae</taxon>
        <taxon>Phrynosomatinae</taxon>
        <taxon>Phrynosoma</taxon>
    </lineage>
</organism>
<dbReference type="Pfam" id="PF02212">
    <property type="entry name" value="GED"/>
    <property type="match status" value="2"/>
</dbReference>
<dbReference type="InterPro" id="IPR000375">
    <property type="entry name" value="Dynamin_stalk"/>
</dbReference>
<keyword evidence="6" id="KW-1185">Reference proteome</keyword>
<dbReference type="InterPro" id="IPR020850">
    <property type="entry name" value="GED_dom"/>
</dbReference>
<dbReference type="CDD" id="cd01256">
    <property type="entry name" value="PH_dynamin"/>
    <property type="match status" value="1"/>
</dbReference>
<accession>A0ABQ7TGP2</accession>
<evidence type="ECO:0008006" key="7">
    <source>
        <dbReference type="Google" id="ProtNLM"/>
    </source>
</evidence>
<feature type="region of interest" description="Disordered" evidence="2">
    <location>
        <begin position="509"/>
        <end position="618"/>
    </location>
</feature>
<evidence type="ECO:0000259" key="3">
    <source>
        <dbReference type="PROSITE" id="PS50003"/>
    </source>
</evidence>
<dbReference type="EMBL" id="JAIPUX010000439">
    <property type="protein sequence ID" value="KAH0628642.1"/>
    <property type="molecule type" value="Genomic_DNA"/>
</dbReference>
<evidence type="ECO:0000313" key="5">
    <source>
        <dbReference type="EMBL" id="KAH0628642.1"/>
    </source>
</evidence>
<dbReference type="Pfam" id="PF01031">
    <property type="entry name" value="Dynamin_M"/>
    <property type="match status" value="1"/>
</dbReference>
<sequence length="618" mass="69445">MDDCRTGLFTPDLAFEAIVKKQVVKLKEPCLKCVDLVIQELINTVRQCTSKLGSYPRLREETERIVTTYIREREGKTKDQILLLIDIELSYINTNHEDFIGFANAQQRNTQANKKRAIPNQVLVHNAVILEPTVILNNENHPTKRQKTDDTDISVINLIYVLICELMDEIRVSTYTKNVIRRGWLTINNISIMKGGSKEYWFVLTAESLSWYKDEEVEGTLELGPVVLQVELFCEKFLSVSSDVAKSAAESSLETSWGLSGNHREKEKKYMLPLDNLKIRDVEKGFMSNKHVFAIFNTEQRNVYKDLRQIELACDSQEDVDSWKASFLRAGVYPEKDQLGLSIWKWRRERFNDVLKRCVNSSCVGIATSSDVFSEQAENEDGGQENTFSMDPQLERQVETIRNLVDSYVGIINKSIRDLMPKTIMHLMINNLVYAPSRTHKIDINVVYVPSSPQTKDFIHSELLAYLYSSADQSSLMEESADQAQRRDDMLRMYHALKEALHIIGDISTSTVSTPVPPPVDDTWLQAGSSGHSPTPQRRPPSTVLPPGRPPAVRGPMPGPPLIPVPAAGPSSFVAPPIPSRPGPQSAFVANNDPFSAPPQIPSRPARVPPGVPPGVPR</sequence>
<dbReference type="Gene3D" id="1.20.120.1240">
    <property type="entry name" value="Dynamin, middle domain"/>
    <property type="match status" value="2"/>
</dbReference>
<feature type="compositionally biased region" description="Polar residues" evidence="2">
    <location>
        <begin position="526"/>
        <end position="536"/>
    </location>
</feature>
<proteinExistence type="predicted"/>
<dbReference type="InterPro" id="IPR003130">
    <property type="entry name" value="GED"/>
</dbReference>
<feature type="domain" description="PH" evidence="3">
    <location>
        <begin position="178"/>
        <end position="332"/>
    </location>
</feature>
<dbReference type="Gene3D" id="2.30.29.30">
    <property type="entry name" value="Pleckstrin-homology domain (PH domain)/Phosphotyrosine-binding domain (PTB)"/>
    <property type="match status" value="2"/>
</dbReference>